<dbReference type="EMBL" id="JAQOMS010000002">
    <property type="protein sequence ID" value="MDC2889014.1"/>
    <property type="molecule type" value="Genomic_DNA"/>
</dbReference>
<protein>
    <submittedName>
        <fullName evidence="1">Esterase</fullName>
    </submittedName>
</protein>
<proteinExistence type="predicted"/>
<gene>
    <name evidence="1" type="ORF">PN838_09815</name>
</gene>
<dbReference type="Gene3D" id="3.40.50.1820">
    <property type="entry name" value="alpha/beta hydrolase"/>
    <property type="match status" value="1"/>
</dbReference>
<evidence type="ECO:0000313" key="2">
    <source>
        <dbReference type="Proteomes" id="UP001528411"/>
    </source>
</evidence>
<evidence type="ECO:0000313" key="1">
    <source>
        <dbReference type="EMBL" id="MDC2889014.1"/>
    </source>
</evidence>
<name>A0ABT5FD83_9GAMM</name>
<organism evidence="1 2">
    <name type="scientific">Psychrosphaera algicola</name>
    <dbReference type="NCBI Taxonomy" id="3023714"/>
    <lineage>
        <taxon>Bacteria</taxon>
        <taxon>Pseudomonadati</taxon>
        <taxon>Pseudomonadota</taxon>
        <taxon>Gammaproteobacteria</taxon>
        <taxon>Alteromonadales</taxon>
        <taxon>Pseudoalteromonadaceae</taxon>
        <taxon>Psychrosphaera</taxon>
    </lineage>
</organism>
<reference evidence="1 2" key="1">
    <citation type="submission" date="2023-01" db="EMBL/GenBank/DDBJ databases">
        <title>Psychrosphaera sp. nov., isolated from marine algae.</title>
        <authorList>
            <person name="Bayburt H."/>
            <person name="Choi B.J."/>
            <person name="Kim J.M."/>
            <person name="Choi D.G."/>
            <person name="Jeon C.O."/>
        </authorList>
    </citation>
    <scope>NUCLEOTIDE SEQUENCE [LARGE SCALE GENOMIC DNA]</scope>
    <source>
        <strain evidence="1 2">G1-22</strain>
    </source>
</reference>
<accession>A0ABT5FD83</accession>
<dbReference type="Gene3D" id="1.25.40.10">
    <property type="entry name" value="Tetratricopeptide repeat domain"/>
    <property type="match status" value="1"/>
</dbReference>
<keyword evidence="2" id="KW-1185">Reference proteome</keyword>
<dbReference type="SUPFAM" id="SSF48452">
    <property type="entry name" value="TPR-like"/>
    <property type="match status" value="1"/>
</dbReference>
<dbReference type="SUPFAM" id="SSF53474">
    <property type="entry name" value="alpha/beta-Hydrolases"/>
    <property type="match status" value="1"/>
</dbReference>
<sequence>MLKRLASIFFFVYSINIFAVEINTLNPIEKLVIDAPILQQTMYFNVTLPASYYSALDKKYVVIFDLHPRSQPYLSGMHDWLSHNSEWPWLESIVVTPAKYHVGYAKLFEDTAAEPTNMALLDLYEQHILPKLDDTFRTNGFKVYSGFMSNGAFGLYTMLNKPNLFNAYLISSPTLSNDFLNIVADAKSKLPLLKNKNLFLYLTIGKHQYEQAHVQYVEELAEILEKYAPEGLDWEVKSDDPHYYMSRPVLTVLNGIEKLFDDYHNDLSADSSISQQGIDAIVNYYADLSNKKYGFTVSAEGSLNKLAAAQLTRDKSKAIQTYLKIITLYPNSAYANSNYAAALAQTGQLKAAIEQQKIAVEKSKSLGNGIKTNTPNY</sequence>
<comment type="caution">
    <text evidence="1">The sequence shown here is derived from an EMBL/GenBank/DDBJ whole genome shotgun (WGS) entry which is preliminary data.</text>
</comment>
<dbReference type="InterPro" id="IPR029058">
    <property type="entry name" value="AB_hydrolase_fold"/>
</dbReference>
<dbReference type="RefSeq" id="WP_272180549.1">
    <property type="nucleotide sequence ID" value="NZ_JAQOMS010000002.1"/>
</dbReference>
<dbReference type="InterPro" id="IPR011990">
    <property type="entry name" value="TPR-like_helical_dom_sf"/>
</dbReference>
<dbReference type="Proteomes" id="UP001528411">
    <property type="component" value="Unassembled WGS sequence"/>
</dbReference>